<evidence type="ECO:0000256" key="6">
    <source>
        <dbReference type="ARBA" id="ARBA00023239"/>
    </source>
</evidence>
<comment type="pathway">
    <text evidence="2">Carbohydrate acid metabolism; 2-dehydro-3-deoxy-D-gluconate degradation; D-glyceraldehyde 3-phosphate and pyruvate from 2-dehydro-3-deoxy-D-gluconate: step 2/2.</text>
</comment>
<dbReference type="PANTHER" id="PTHR30246:SF1">
    <property type="entry name" value="2-DEHYDRO-3-DEOXY-6-PHOSPHOGALACTONATE ALDOLASE-RELATED"/>
    <property type="match status" value="1"/>
</dbReference>
<dbReference type="RefSeq" id="WP_142898572.1">
    <property type="nucleotide sequence ID" value="NZ_ML660059.1"/>
</dbReference>
<evidence type="ECO:0000256" key="1">
    <source>
        <dbReference type="ARBA" id="ARBA00000654"/>
    </source>
</evidence>
<dbReference type="PROSITE" id="PS00159">
    <property type="entry name" value="ALDOLASE_KDPG_KHG_1"/>
    <property type="match status" value="1"/>
</dbReference>
<dbReference type="InterPro" id="IPR000887">
    <property type="entry name" value="Aldlse_KDPG_KHG"/>
</dbReference>
<proteinExistence type="inferred from homology"/>
<protein>
    <recommendedName>
        <fullName evidence="5">2-dehydro-3-deoxy-phosphogluconate aldolase</fullName>
        <ecNumber evidence="5">4.1.2.14</ecNumber>
    </recommendedName>
</protein>
<accession>A0A545TGF3</accession>
<reference evidence="8 9" key="1">
    <citation type="submission" date="2019-06" db="EMBL/GenBank/DDBJ databases">
        <title>Whole genome sequence for Rhodospirillaceae sp. R148.</title>
        <authorList>
            <person name="Wang G."/>
        </authorList>
    </citation>
    <scope>NUCLEOTIDE SEQUENCE [LARGE SCALE GENOMIC DNA]</scope>
    <source>
        <strain evidence="8 9">R148</strain>
    </source>
</reference>
<dbReference type="Proteomes" id="UP000315252">
    <property type="component" value="Unassembled WGS sequence"/>
</dbReference>
<dbReference type="PANTHER" id="PTHR30246">
    <property type="entry name" value="2-KETO-3-DEOXY-6-PHOSPHOGLUCONATE ALDOLASE"/>
    <property type="match status" value="1"/>
</dbReference>
<keyword evidence="7" id="KW-0119">Carbohydrate metabolism</keyword>
<evidence type="ECO:0000256" key="7">
    <source>
        <dbReference type="ARBA" id="ARBA00023277"/>
    </source>
</evidence>
<keyword evidence="6 8" id="KW-0456">Lyase</keyword>
<dbReference type="Pfam" id="PF01081">
    <property type="entry name" value="Aldolase"/>
    <property type="match status" value="1"/>
</dbReference>
<organism evidence="8 9">
    <name type="scientific">Denitrobaculum tricleocarpae</name>
    <dbReference type="NCBI Taxonomy" id="2591009"/>
    <lineage>
        <taxon>Bacteria</taxon>
        <taxon>Pseudomonadati</taxon>
        <taxon>Pseudomonadota</taxon>
        <taxon>Alphaproteobacteria</taxon>
        <taxon>Rhodospirillales</taxon>
        <taxon>Rhodospirillaceae</taxon>
        <taxon>Denitrobaculum</taxon>
    </lineage>
</organism>
<dbReference type="SUPFAM" id="SSF51569">
    <property type="entry name" value="Aldolase"/>
    <property type="match status" value="1"/>
</dbReference>
<dbReference type="InterPro" id="IPR031337">
    <property type="entry name" value="KDPG/KHG_AS_1"/>
</dbReference>
<comment type="similarity">
    <text evidence="3">Belongs to the KHG/KDPG aldolase family.</text>
</comment>
<evidence type="ECO:0000313" key="9">
    <source>
        <dbReference type="Proteomes" id="UP000315252"/>
    </source>
</evidence>
<dbReference type="Gene3D" id="3.20.20.70">
    <property type="entry name" value="Aldolase class I"/>
    <property type="match status" value="1"/>
</dbReference>
<dbReference type="EC" id="4.1.2.14" evidence="5"/>
<comment type="catalytic activity">
    <reaction evidence="1">
        <text>2-dehydro-3-deoxy-6-phospho-D-gluconate = D-glyceraldehyde 3-phosphate + pyruvate</text>
        <dbReference type="Rhea" id="RHEA:17089"/>
        <dbReference type="ChEBI" id="CHEBI:15361"/>
        <dbReference type="ChEBI" id="CHEBI:57569"/>
        <dbReference type="ChEBI" id="CHEBI:59776"/>
        <dbReference type="EC" id="4.1.2.14"/>
    </reaction>
</comment>
<evidence type="ECO:0000256" key="5">
    <source>
        <dbReference type="ARBA" id="ARBA00013063"/>
    </source>
</evidence>
<evidence type="ECO:0000256" key="2">
    <source>
        <dbReference type="ARBA" id="ARBA00004736"/>
    </source>
</evidence>
<comment type="subunit">
    <text evidence="4">Homotrimer.</text>
</comment>
<comment type="caution">
    <text evidence="8">The sequence shown here is derived from an EMBL/GenBank/DDBJ whole genome shotgun (WGS) entry which is preliminary data.</text>
</comment>
<dbReference type="OrthoDB" id="9805177at2"/>
<sequence>MTGPSRAMADIMAMAPVVPVVVLEDLKAAIPMAEALVSGGLPVIEVTLRTPVGLDAIYEISRAVPGAVVGAGTVNRPEQLVDSLEAGAKFIVSPGATPSLVYAASSAAVPYLPGAATASEMLALLEEGISHQKFFPAEASGGVASLKSFAAPLAEVKFCPTGGIDAKSAEDYLALPNVVCVGGSWVTPTKHVQAGNWDKIEDLARAAAKLGKS</sequence>
<dbReference type="AlphaFoldDB" id="A0A545TGF3"/>
<dbReference type="NCBIfam" id="TIGR01182">
    <property type="entry name" value="eda"/>
    <property type="match status" value="1"/>
</dbReference>
<keyword evidence="9" id="KW-1185">Reference proteome</keyword>
<name>A0A545TGF3_9PROT</name>
<dbReference type="InterPro" id="IPR013785">
    <property type="entry name" value="Aldolase_TIM"/>
</dbReference>
<gene>
    <name evidence="8" type="primary">eda</name>
    <name evidence="8" type="ORF">FKG95_22015</name>
</gene>
<dbReference type="EMBL" id="VHSH01000008">
    <property type="protein sequence ID" value="TQV76309.1"/>
    <property type="molecule type" value="Genomic_DNA"/>
</dbReference>
<dbReference type="CDD" id="cd00452">
    <property type="entry name" value="KDPG_aldolase"/>
    <property type="match status" value="1"/>
</dbReference>
<evidence type="ECO:0000256" key="3">
    <source>
        <dbReference type="ARBA" id="ARBA00006906"/>
    </source>
</evidence>
<dbReference type="NCBIfam" id="NF004325">
    <property type="entry name" value="PRK05718.1"/>
    <property type="match status" value="1"/>
</dbReference>
<evidence type="ECO:0000313" key="8">
    <source>
        <dbReference type="EMBL" id="TQV76309.1"/>
    </source>
</evidence>
<evidence type="ECO:0000256" key="4">
    <source>
        <dbReference type="ARBA" id="ARBA00011233"/>
    </source>
</evidence>
<dbReference type="GO" id="GO:0008675">
    <property type="term" value="F:2-dehydro-3-deoxy-phosphogluconate aldolase activity"/>
    <property type="evidence" value="ECO:0007669"/>
    <property type="project" value="UniProtKB-EC"/>
</dbReference>